<keyword evidence="4" id="KW-1185">Reference proteome</keyword>
<dbReference type="Proteomes" id="UP001463665">
    <property type="component" value="Chromosome"/>
</dbReference>
<protein>
    <recommendedName>
        <fullName evidence="2">SWIM-type domain-containing protein</fullName>
    </recommendedName>
</protein>
<keyword evidence="1" id="KW-0479">Metal-binding</keyword>
<gene>
    <name evidence="3" type="ORF">AAFP95_17510</name>
</gene>
<dbReference type="AlphaFoldDB" id="A0AAU6WNG5"/>
<proteinExistence type="predicted"/>
<feature type="domain" description="SWIM-type" evidence="2">
    <location>
        <begin position="46"/>
        <end position="82"/>
    </location>
</feature>
<reference evidence="3 4" key="1">
    <citation type="submission" date="2024-04" db="EMBL/GenBank/DDBJ databases">
        <title>Genome sequencing and assembly of rice foliar adapted Chryseobacterium endophyticum OsEnb-ALM-A6.</title>
        <authorList>
            <person name="Kumar S."/>
            <person name="Javed M."/>
            <person name="Chouhan V."/>
            <person name="Charishma K."/>
            <person name="Patel A."/>
            <person name="Kumar M."/>
            <person name="Sahu K.P."/>
            <person name="Kumar A."/>
        </authorList>
    </citation>
    <scope>NUCLEOTIDE SEQUENCE [LARGE SCALE GENOMIC DNA]</scope>
    <source>
        <strain evidence="3 4">OsEnb-ALM-A6</strain>
    </source>
</reference>
<name>A0AAU6WNG5_9FLAO</name>
<accession>A0AAU6WNG5</accession>
<evidence type="ECO:0000313" key="4">
    <source>
        <dbReference type="Proteomes" id="UP001463665"/>
    </source>
</evidence>
<dbReference type="GO" id="GO:0008270">
    <property type="term" value="F:zinc ion binding"/>
    <property type="evidence" value="ECO:0007669"/>
    <property type="project" value="UniProtKB-KW"/>
</dbReference>
<dbReference type="RefSeq" id="WP_345765970.1">
    <property type="nucleotide sequence ID" value="NZ_CP154834.1"/>
</dbReference>
<sequence>MYNISDLQNQFSKQKINKAKKLSIREFEETEKNRFVCFVDDETESYDVSLLINSKSEITGYSCECGSKDFCLHVLAMGIFMSENKTGKTSSRKGVKKKMSEAERAMEDLNSEELKTWLLEFFKKIKMRKCSLCSALGKRKKNFRKSKSQSLLKIRLPR</sequence>
<dbReference type="InterPro" id="IPR007527">
    <property type="entry name" value="Znf_SWIM"/>
</dbReference>
<dbReference type="PROSITE" id="PS50966">
    <property type="entry name" value="ZF_SWIM"/>
    <property type="match status" value="1"/>
</dbReference>
<evidence type="ECO:0000259" key="2">
    <source>
        <dbReference type="PROSITE" id="PS50966"/>
    </source>
</evidence>
<keyword evidence="1" id="KW-0862">Zinc</keyword>
<dbReference type="EMBL" id="CP154834">
    <property type="protein sequence ID" value="XAO73512.1"/>
    <property type="molecule type" value="Genomic_DNA"/>
</dbReference>
<keyword evidence="1" id="KW-0863">Zinc-finger</keyword>
<evidence type="ECO:0000256" key="1">
    <source>
        <dbReference type="PROSITE-ProRule" id="PRU00325"/>
    </source>
</evidence>
<organism evidence="3 4">
    <name type="scientific">Chryseobacterium endophyticum</name>
    <dbReference type="NCBI Taxonomy" id="1854762"/>
    <lineage>
        <taxon>Bacteria</taxon>
        <taxon>Pseudomonadati</taxon>
        <taxon>Bacteroidota</taxon>
        <taxon>Flavobacteriia</taxon>
        <taxon>Flavobacteriales</taxon>
        <taxon>Weeksellaceae</taxon>
        <taxon>Chryseobacterium group</taxon>
        <taxon>Chryseobacterium</taxon>
    </lineage>
</organism>
<evidence type="ECO:0000313" key="3">
    <source>
        <dbReference type="EMBL" id="XAO73512.1"/>
    </source>
</evidence>